<organism evidence="1 2">
    <name type="scientific">Setaria viridis</name>
    <name type="common">Green bristlegrass</name>
    <name type="synonym">Setaria italica subsp. viridis</name>
    <dbReference type="NCBI Taxonomy" id="4556"/>
    <lineage>
        <taxon>Eukaryota</taxon>
        <taxon>Viridiplantae</taxon>
        <taxon>Streptophyta</taxon>
        <taxon>Embryophyta</taxon>
        <taxon>Tracheophyta</taxon>
        <taxon>Spermatophyta</taxon>
        <taxon>Magnoliopsida</taxon>
        <taxon>Liliopsida</taxon>
        <taxon>Poales</taxon>
        <taxon>Poaceae</taxon>
        <taxon>PACMAD clade</taxon>
        <taxon>Panicoideae</taxon>
        <taxon>Panicodae</taxon>
        <taxon>Paniceae</taxon>
        <taxon>Cenchrinae</taxon>
        <taxon>Setaria</taxon>
    </lineage>
</organism>
<sequence length="307" mass="34108">MKSKGSYEFAPVLSYFSQYLLHYLFVCVCREGHLRDISWNGAFSLSDILLYDGHMRISPDVPVHRYSPAGGAADYRRLYDIVLLFVDLDTGNYPVHVRYLLNTLLNADESVRLKPEFVTFLVNHPCLLTYAEKQMVYSLVDRLCSKLPEAVVNRLDQLVGVRGWVTVIQGADAFKETYTYVPPQKPSVQNPPVPGAAVQNPPVPGAAVQNPPVHGAAVQNTITATRMQGYGQGVTHCLHLGRNFLNHPPVEADLETAEVALSYLVEFVLPEVLEVLSKELTGNHARTFMEILSNPNADKSTVRVSLS</sequence>
<dbReference type="PANTHER" id="PTHR35161:SF20">
    <property type="entry name" value="UBIQUITIN-LIKE DOMAIN-CONTAINING PROTEIN"/>
    <property type="match status" value="1"/>
</dbReference>
<keyword evidence="2" id="KW-1185">Reference proteome</keyword>
<dbReference type="EMBL" id="CM016558">
    <property type="protein sequence ID" value="TKW06764.1"/>
    <property type="molecule type" value="Genomic_DNA"/>
</dbReference>
<dbReference type="OMA" id="HARTFME"/>
<reference evidence="1" key="1">
    <citation type="submission" date="2019-03" db="EMBL/GenBank/DDBJ databases">
        <title>WGS assembly of Setaria viridis.</title>
        <authorList>
            <person name="Huang P."/>
            <person name="Jenkins J."/>
            <person name="Grimwood J."/>
            <person name="Barry K."/>
            <person name="Healey A."/>
            <person name="Mamidi S."/>
            <person name="Sreedasyam A."/>
            <person name="Shu S."/>
            <person name="Feldman M."/>
            <person name="Wu J."/>
            <person name="Yu Y."/>
            <person name="Chen C."/>
            <person name="Johnson J."/>
            <person name="Rokhsar D."/>
            <person name="Baxter I."/>
            <person name="Schmutz J."/>
            <person name="Brutnell T."/>
            <person name="Kellogg E."/>
        </authorList>
    </citation>
    <scope>NUCLEOTIDE SEQUENCE [LARGE SCALE GENOMIC DNA]</scope>
</reference>
<dbReference type="Proteomes" id="UP000298652">
    <property type="component" value="Chromosome 7"/>
</dbReference>
<gene>
    <name evidence="1" type="ORF">SEVIR_7G262100v2</name>
</gene>
<dbReference type="PANTHER" id="PTHR35161">
    <property type="entry name" value="OS02G0303100 PROTEIN"/>
    <property type="match status" value="1"/>
</dbReference>
<dbReference type="Gramene" id="TKW06764">
    <property type="protein sequence ID" value="TKW06764"/>
    <property type="gene ID" value="SEVIR_7G262100v2"/>
</dbReference>
<dbReference type="AlphaFoldDB" id="A0A4U6TYL5"/>
<accession>A0A4U6TYL5</accession>
<evidence type="ECO:0000313" key="1">
    <source>
        <dbReference type="EMBL" id="TKW06764.1"/>
    </source>
</evidence>
<evidence type="ECO:0000313" key="2">
    <source>
        <dbReference type="Proteomes" id="UP000298652"/>
    </source>
</evidence>
<proteinExistence type="predicted"/>
<name>A0A4U6TYL5_SETVI</name>
<protein>
    <submittedName>
        <fullName evidence="1">Uncharacterized protein</fullName>
    </submittedName>
</protein>